<dbReference type="GO" id="GO:0016705">
    <property type="term" value="F:oxidoreductase activity, acting on paired donors, with incorporation or reduction of molecular oxygen"/>
    <property type="evidence" value="ECO:0007669"/>
    <property type="project" value="InterPro"/>
</dbReference>
<dbReference type="InterPro" id="IPR002401">
    <property type="entry name" value="Cyt_P450_E_grp-I"/>
</dbReference>
<comment type="cofactor">
    <cofactor evidence="1">
        <name>heme</name>
        <dbReference type="ChEBI" id="CHEBI:30413"/>
    </cofactor>
</comment>
<reference evidence="5" key="3">
    <citation type="submission" date="2025-09" db="UniProtKB">
        <authorList>
            <consortium name="Ensembl"/>
        </authorList>
    </citation>
    <scope>IDENTIFICATION</scope>
</reference>
<dbReference type="Pfam" id="PF00067">
    <property type="entry name" value="p450"/>
    <property type="match status" value="1"/>
</dbReference>
<reference evidence="5" key="1">
    <citation type="submission" date="2009-12" db="EMBL/GenBank/DDBJ databases">
        <title>The Genome Sequence of Anolis carolinensis (Green Anole Lizard).</title>
        <authorList>
            <consortium name="The Genome Sequencing Platform"/>
            <person name="Di Palma F."/>
            <person name="Alfoldi J."/>
            <person name="Heiman D."/>
            <person name="Young S."/>
            <person name="Grabherr M."/>
            <person name="Johnson J."/>
            <person name="Lander E.S."/>
            <person name="Lindblad-Toh K."/>
        </authorList>
    </citation>
    <scope>NUCLEOTIDE SEQUENCE [LARGE SCALE GENOMIC DNA]</scope>
    <source>
        <strain evidence="5">JBL SC #1</strain>
    </source>
</reference>
<comment type="similarity">
    <text evidence="2">Belongs to the cytochrome P450 family.</text>
</comment>
<evidence type="ECO:0000313" key="6">
    <source>
        <dbReference type="Proteomes" id="UP000001646"/>
    </source>
</evidence>
<keyword evidence="4" id="KW-0408">Iron</keyword>
<dbReference type="InterPro" id="IPR001128">
    <property type="entry name" value="Cyt_P450"/>
</dbReference>
<dbReference type="InParanoid" id="A0A803TUJ9"/>
<reference evidence="5" key="2">
    <citation type="submission" date="2025-08" db="UniProtKB">
        <authorList>
            <consortium name="Ensembl"/>
        </authorList>
    </citation>
    <scope>IDENTIFICATION</scope>
</reference>
<evidence type="ECO:0000256" key="3">
    <source>
        <dbReference type="ARBA" id="ARBA00022723"/>
    </source>
</evidence>
<keyword evidence="3" id="KW-0479">Metal-binding</keyword>
<dbReference type="InterPro" id="IPR036396">
    <property type="entry name" value="Cyt_P450_sf"/>
</dbReference>
<dbReference type="PRINTS" id="PR00463">
    <property type="entry name" value="EP450I"/>
</dbReference>
<dbReference type="InterPro" id="IPR050182">
    <property type="entry name" value="Cytochrome_P450_fam2"/>
</dbReference>
<evidence type="ECO:0000256" key="1">
    <source>
        <dbReference type="ARBA" id="ARBA00001971"/>
    </source>
</evidence>
<name>A0A803TUJ9_ANOCA</name>
<dbReference type="GeneTree" id="ENSGT00940000163166"/>
<dbReference type="GO" id="GO:0005506">
    <property type="term" value="F:iron ion binding"/>
    <property type="evidence" value="ECO:0007669"/>
    <property type="project" value="InterPro"/>
</dbReference>
<evidence type="ECO:0000313" key="5">
    <source>
        <dbReference type="Ensembl" id="ENSACAP00000038889.1"/>
    </source>
</evidence>
<evidence type="ECO:0000256" key="4">
    <source>
        <dbReference type="ARBA" id="ARBA00023004"/>
    </source>
</evidence>
<dbReference type="PANTHER" id="PTHR24300:SF411">
    <property type="entry name" value="CYTOCHROME P450, FAMILY 2, SUBFAMILY AB, POLYPEPTIDE 4-RELATED"/>
    <property type="match status" value="1"/>
</dbReference>
<dbReference type="GO" id="GO:0004497">
    <property type="term" value="F:monooxygenase activity"/>
    <property type="evidence" value="ECO:0007669"/>
    <property type="project" value="InterPro"/>
</dbReference>
<dbReference type="Proteomes" id="UP000001646">
    <property type="component" value="Unplaced"/>
</dbReference>
<dbReference type="AlphaFoldDB" id="A0A803TUJ9"/>
<evidence type="ECO:0000256" key="2">
    <source>
        <dbReference type="ARBA" id="ARBA00010617"/>
    </source>
</evidence>
<keyword evidence="6" id="KW-1185">Reference proteome</keyword>
<protein>
    <submittedName>
        <fullName evidence="5">Uncharacterized protein</fullName>
    </submittedName>
</protein>
<dbReference type="GO" id="GO:0020037">
    <property type="term" value="F:heme binding"/>
    <property type="evidence" value="ECO:0007669"/>
    <property type="project" value="InterPro"/>
</dbReference>
<organism evidence="5 6">
    <name type="scientific">Anolis carolinensis</name>
    <name type="common">Green anole</name>
    <name type="synonym">American chameleon</name>
    <dbReference type="NCBI Taxonomy" id="28377"/>
    <lineage>
        <taxon>Eukaryota</taxon>
        <taxon>Metazoa</taxon>
        <taxon>Chordata</taxon>
        <taxon>Craniata</taxon>
        <taxon>Vertebrata</taxon>
        <taxon>Euteleostomi</taxon>
        <taxon>Lepidosauria</taxon>
        <taxon>Squamata</taxon>
        <taxon>Bifurcata</taxon>
        <taxon>Unidentata</taxon>
        <taxon>Episquamata</taxon>
        <taxon>Toxicofera</taxon>
        <taxon>Iguania</taxon>
        <taxon>Dactyloidae</taxon>
        <taxon>Anolis</taxon>
    </lineage>
</organism>
<proteinExistence type="inferred from homology"/>
<accession>A0A803TUJ9</accession>
<dbReference type="Ensembl" id="ENSACAT00000041927.1">
    <property type="protein sequence ID" value="ENSACAP00000038889.1"/>
    <property type="gene ID" value="ENSACAG00000034802.1"/>
</dbReference>
<dbReference type="PANTHER" id="PTHR24300">
    <property type="entry name" value="CYTOCHROME P450 508A4-RELATED"/>
    <property type="match status" value="1"/>
</dbReference>
<sequence>MFCSCQLAFILVSKTVLFEINMQLSKVYGKVFTIWVGPMPIVVVNGFHAVKQVLINQAEETNWRVVTPFIRDSMKGKGILFSSGPAWKEQRRFAMATLRSLGLGRKSLEHRVQEEAGKLVEIFSSKEGKAFDPSLPLFHSISNVISS</sequence>
<dbReference type="SUPFAM" id="SSF48264">
    <property type="entry name" value="Cytochrome P450"/>
    <property type="match status" value="1"/>
</dbReference>
<dbReference type="Gene3D" id="1.10.630.10">
    <property type="entry name" value="Cytochrome P450"/>
    <property type="match status" value="1"/>
</dbReference>